<dbReference type="AlphaFoldDB" id="A0A438ICP9"/>
<feature type="domain" description="Integrase catalytic" evidence="8">
    <location>
        <begin position="426"/>
        <end position="548"/>
    </location>
</feature>
<evidence type="ECO:0000256" key="7">
    <source>
        <dbReference type="SAM" id="MobiDB-lite"/>
    </source>
</evidence>
<dbReference type="GO" id="GO:0003676">
    <property type="term" value="F:nucleic acid binding"/>
    <property type="evidence" value="ECO:0007669"/>
    <property type="project" value="InterPro"/>
</dbReference>
<dbReference type="InterPro" id="IPR001584">
    <property type="entry name" value="Integrase_cat-core"/>
</dbReference>
<dbReference type="PROSITE" id="PS50994">
    <property type="entry name" value="INTEGRASE"/>
    <property type="match status" value="1"/>
</dbReference>
<keyword evidence="3" id="KW-0540">Nuclease</keyword>
<dbReference type="EMBL" id="QGNW01000121">
    <property type="protein sequence ID" value="RVW94478.1"/>
    <property type="molecule type" value="Genomic_DNA"/>
</dbReference>
<keyword evidence="1" id="KW-0808">Transferase</keyword>
<dbReference type="InterPro" id="IPR041373">
    <property type="entry name" value="RT_RNaseH"/>
</dbReference>
<reference evidence="9 10" key="1">
    <citation type="journal article" date="2018" name="PLoS Genet.">
        <title>Population sequencing reveals clonal diversity and ancestral inbreeding in the grapevine cultivar Chardonnay.</title>
        <authorList>
            <person name="Roach M.J."/>
            <person name="Johnson D.L."/>
            <person name="Bohlmann J."/>
            <person name="van Vuuren H.J."/>
            <person name="Jones S.J."/>
            <person name="Pretorius I.S."/>
            <person name="Schmidt S.A."/>
            <person name="Borneman A.R."/>
        </authorList>
    </citation>
    <scope>NUCLEOTIDE SEQUENCE [LARGE SCALE GENOMIC DNA]</scope>
    <source>
        <strain evidence="10">cv. Chardonnay</strain>
        <tissue evidence="9">Leaf</tissue>
    </source>
</reference>
<sequence>MWPIINVNTIPSPIISTKNGGIIRTSHGVTTLMCKNHPPVSNLKRISQTWKKFSPNLCKRLTILLMILKANFRSQGASIRNLEHQVGEISKLLTEITQGALPSITKTDPKDHVKTITLRSGEELEQSKETEQQANKEDTSIPKEQDASTPIQPSIPKPSSNAIPFPQRLKKQNLDKQFSKFIDIFKSLHINLPFVDMLEQISKYAKFLKEVLSNKRKLMDSEKVMFTEECNAILQRKLPPKLKDPRNFTIHCTIGDFDFDKDLCDLGTSVNLMPLSIFWKLGLGEVKPTTMCDASDFAIGSKVIIYIDHSTLRYLFAKKEAKPRLLSWILLLQEFDLEIKDKKGTENLVADHLSRMNHVKPNEGVDDDINERFPDEQLFTVEEALWYADIVNYLAKKIFASRAYLSKEEEVFLRSQMSRVGNISRKNEMPLTNILQIELFDVWGIDFMGPFPSSYANRFISVVVDYVSKWVEAKALQTNDARVVVKFLKKNIFARFGTPRAIISDGGSHFCNSQFESLLGKYGVTHRISTPYHPQTNGQVEVCNHELK</sequence>
<dbReference type="Pfam" id="PF00665">
    <property type="entry name" value="rve"/>
    <property type="match status" value="1"/>
</dbReference>
<feature type="compositionally biased region" description="Basic and acidic residues" evidence="7">
    <location>
        <begin position="118"/>
        <end position="146"/>
    </location>
</feature>
<evidence type="ECO:0000313" key="10">
    <source>
        <dbReference type="Proteomes" id="UP000288805"/>
    </source>
</evidence>
<evidence type="ECO:0000256" key="5">
    <source>
        <dbReference type="ARBA" id="ARBA00022801"/>
    </source>
</evidence>
<keyword evidence="4" id="KW-0255">Endonuclease</keyword>
<gene>
    <name evidence="9" type="primary">pro-pol_2</name>
    <name evidence="9" type="ORF">CK203_035661</name>
</gene>
<keyword evidence="5" id="KW-0378">Hydrolase</keyword>
<dbReference type="Gene3D" id="3.30.420.10">
    <property type="entry name" value="Ribonuclease H-like superfamily/Ribonuclease H"/>
    <property type="match status" value="1"/>
</dbReference>
<dbReference type="InterPro" id="IPR050951">
    <property type="entry name" value="Retrovirus_Pol_polyprotein"/>
</dbReference>
<dbReference type="GO" id="GO:0015074">
    <property type="term" value="P:DNA integration"/>
    <property type="evidence" value="ECO:0007669"/>
    <property type="project" value="InterPro"/>
</dbReference>
<evidence type="ECO:0000256" key="3">
    <source>
        <dbReference type="ARBA" id="ARBA00022722"/>
    </source>
</evidence>
<name>A0A438ICP9_VITVI</name>
<dbReference type="InterPro" id="IPR036397">
    <property type="entry name" value="RNaseH_sf"/>
</dbReference>
<protein>
    <submittedName>
        <fullName evidence="9">Pro-Pol polyprotein</fullName>
    </submittedName>
</protein>
<dbReference type="Proteomes" id="UP000288805">
    <property type="component" value="Unassembled WGS sequence"/>
</dbReference>
<organism evidence="9 10">
    <name type="scientific">Vitis vinifera</name>
    <name type="common">Grape</name>
    <dbReference type="NCBI Taxonomy" id="29760"/>
    <lineage>
        <taxon>Eukaryota</taxon>
        <taxon>Viridiplantae</taxon>
        <taxon>Streptophyta</taxon>
        <taxon>Embryophyta</taxon>
        <taxon>Tracheophyta</taxon>
        <taxon>Spermatophyta</taxon>
        <taxon>Magnoliopsida</taxon>
        <taxon>eudicotyledons</taxon>
        <taxon>Gunneridae</taxon>
        <taxon>Pentapetalae</taxon>
        <taxon>rosids</taxon>
        <taxon>Vitales</taxon>
        <taxon>Vitaceae</taxon>
        <taxon>Viteae</taxon>
        <taxon>Vitis</taxon>
    </lineage>
</organism>
<dbReference type="Pfam" id="PF17917">
    <property type="entry name" value="RT_RNaseH"/>
    <property type="match status" value="1"/>
</dbReference>
<dbReference type="SUPFAM" id="SSF53098">
    <property type="entry name" value="Ribonuclease H-like"/>
    <property type="match status" value="1"/>
</dbReference>
<proteinExistence type="predicted"/>
<evidence type="ECO:0000256" key="4">
    <source>
        <dbReference type="ARBA" id="ARBA00022759"/>
    </source>
</evidence>
<comment type="caution">
    <text evidence="9">The sequence shown here is derived from an EMBL/GenBank/DDBJ whole genome shotgun (WGS) entry which is preliminary data.</text>
</comment>
<feature type="compositionally biased region" description="Polar residues" evidence="7">
    <location>
        <begin position="147"/>
        <end position="162"/>
    </location>
</feature>
<dbReference type="InterPro" id="IPR012337">
    <property type="entry name" value="RNaseH-like_sf"/>
</dbReference>
<evidence type="ECO:0000256" key="6">
    <source>
        <dbReference type="ARBA" id="ARBA00022918"/>
    </source>
</evidence>
<feature type="region of interest" description="Disordered" evidence="7">
    <location>
        <begin position="118"/>
        <end position="165"/>
    </location>
</feature>
<keyword evidence="2" id="KW-0548">Nucleotidyltransferase</keyword>
<dbReference type="PANTHER" id="PTHR37984">
    <property type="entry name" value="PROTEIN CBG26694"/>
    <property type="match status" value="1"/>
</dbReference>
<evidence type="ECO:0000256" key="2">
    <source>
        <dbReference type="ARBA" id="ARBA00022695"/>
    </source>
</evidence>
<evidence type="ECO:0000256" key="1">
    <source>
        <dbReference type="ARBA" id="ARBA00022679"/>
    </source>
</evidence>
<keyword evidence="6" id="KW-0695">RNA-directed DNA polymerase</keyword>
<evidence type="ECO:0000259" key="8">
    <source>
        <dbReference type="PROSITE" id="PS50994"/>
    </source>
</evidence>
<accession>A0A438ICP9</accession>
<dbReference type="GO" id="GO:0004519">
    <property type="term" value="F:endonuclease activity"/>
    <property type="evidence" value="ECO:0007669"/>
    <property type="project" value="UniProtKB-KW"/>
</dbReference>
<evidence type="ECO:0000313" key="9">
    <source>
        <dbReference type="EMBL" id="RVW94478.1"/>
    </source>
</evidence>
<dbReference type="GO" id="GO:0016787">
    <property type="term" value="F:hydrolase activity"/>
    <property type="evidence" value="ECO:0007669"/>
    <property type="project" value="UniProtKB-KW"/>
</dbReference>
<dbReference type="GO" id="GO:0003964">
    <property type="term" value="F:RNA-directed DNA polymerase activity"/>
    <property type="evidence" value="ECO:0007669"/>
    <property type="project" value="UniProtKB-KW"/>
</dbReference>
<dbReference type="PANTHER" id="PTHR37984:SF5">
    <property type="entry name" value="PROTEIN NYNRIN-LIKE"/>
    <property type="match status" value="1"/>
</dbReference>